<evidence type="ECO:0000313" key="4">
    <source>
        <dbReference type="Proteomes" id="UP000466442"/>
    </source>
</evidence>
<feature type="compositionally biased region" description="Polar residues" evidence="2">
    <location>
        <begin position="226"/>
        <end position="241"/>
    </location>
</feature>
<gene>
    <name evidence="3" type="ORF">GE061_014670</name>
</gene>
<name>A0A8S9XKZ6_APOLU</name>
<protein>
    <submittedName>
        <fullName evidence="3">Uncharacterized protein</fullName>
    </submittedName>
</protein>
<reference evidence="3" key="1">
    <citation type="journal article" date="2021" name="Mol. Ecol. Resour.">
        <title>Apolygus lucorum genome provides insights into omnivorousness and mesophyll feeding.</title>
        <authorList>
            <person name="Liu Y."/>
            <person name="Liu H."/>
            <person name="Wang H."/>
            <person name="Huang T."/>
            <person name="Liu B."/>
            <person name="Yang B."/>
            <person name="Yin L."/>
            <person name="Li B."/>
            <person name="Zhang Y."/>
            <person name="Zhang S."/>
            <person name="Jiang F."/>
            <person name="Zhang X."/>
            <person name="Ren Y."/>
            <person name="Wang B."/>
            <person name="Wang S."/>
            <person name="Lu Y."/>
            <person name="Wu K."/>
            <person name="Fan W."/>
            <person name="Wang G."/>
        </authorList>
    </citation>
    <scope>NUCLEOTIDE SEQUENCE</scope>
    <source>
        <strain evidence="3">12Hb</strain>
    </source>
</reference>
<comment type="caution">
    <text evidence="3">The sequence shown here is derived from an EMBL/GenBank/DDBJ whole genome shotgun (WGS) entry which is preliminary data.</text>
</comment>
<sequence>MAFKNINNEGTSDITPGVEGDYSPDFFSQMSTPIKGDISQETKEICNKMAIFKQRYKEYSNKVKSLEEALAVVNIELSLTKNENARLKEEIKTKQTSIAKYQLTLKELVQVEERYCKLLQEKKDVIKELATEKKIRLEIEKRHDEEKKEIKQSMQEELRILKEDSEMKEEAATVEYSQTIDAKNKEIDSLKKKLLDSEKMNEEMSILRQDLKHAQKEIIDLRREASNNNEPSITKEILSSNKKIDEDKLKKPDGKRDSTLENEKGTSNGWSGIQTEETDVVPNKCLSIYKQPLHPMPASHFYQVGMCSPRHWPLSSASLLSGSVRSTKSESLRSATSDSQQMSSPKKVSNPLEVFRLPTRPGKRSPVRRKRKLYTRSDDTL</sequence>
<dbReference type="Proteomes" id="UP000466442">
    <property type="component" value="Unassembled WGS sequence"/>
</dbReference>
<feature type="region of interest" description="Disordered" evidence="2">
    <location>
        <begin position="222"/>
        <end position="275"/>
    </location>
</feature>
<dbReference type="AlphaFoldDB" id="A0A8S9XKZ6"/>
<feature type="region of interest" description="Disordered" evidence="2">
    <location>
        <begin position="325"/>
        <end position="381"/>
    </location>
</feature>
<evidence type="ECO:0000313" key="3">
    <source>
        <dbReference type="EMBL" id="KAF6208928.1"/>
    </source>
</evidence>
<feature type="compositionally biased region" description="Basic and acidic residues" evidence="2">
    <location>
        <begin position="242"/>
        <end position="264"/>
    </location>
</feature>
<accession>A0A8S9XKZ6</accession>
<feature type="compositionally biased region" description="Polar residues" evidence="2">
    <location>
        <begin position="332"/>
        <end position="347"/>
    </location>
</feature>
<organism evidence="3 4">
    <name type="scientific">Apolygus lucorum</name>
    <name type="common">Small green plant bug</name>
    <name type="synonym">Lygocoris lucorum</name>
    <dbReference type="NCBI Taxonomy" id="248454"/>
    <lineage>
        <taxon>Eukaryota</taxon>
        <taxon>Metazoa</taxon>
        <taxon>Ecdysozoa</taxon>
        <taxon>Arthropoda</taxon>
        <taxon>Hexapoda</taxon>
        <taxon>Insecta</taxon>
        <taxon>Pterygota</taxon>
        <taxon>Neoptera</taxon>
        <taxon>Paraneoptera</taxon>
        <taxon>Hemiptera</taxon>
        <taxon>Heteroptera</taxon>
        <taxon>Panheteroptera</taxon>
        <taxon>Cimicomorpha</taxon>
        <taxon>Miridae</taxon>
        <taxon>Mirini</taxon>
        <taxon>Apolygus</taxon>
    </lineage>
</organism>
<keyword evidence="4" id="KW-1185">Reference proteome</keyword>
<proteinExistence type="predicted"/>
<feature type="coiled-coil region" evidence="1">
    <location>
        <begin position="49"/>
        <end position="104"/>
    </location>
</feature>
<feature type="compositionally biased region" description="Polar residues" evidence="2">
    <location>
        <begin position="265"/>
        <end position="275"/>
    </location>
</feature>
<evidence type="ECO:0000256" key="1">
    <source>
        <dbReference type="SAM" id="Coils"/>
    </source>
</evidence>
<dbReference type="EMBL" id="WIXP02000006">
    <property type="protein sequence ID" value="KAF6208928.1"/>
    <property type="molecule type" value="Genomic_DNA"/>
</dbReference>
<keyword evidence="1" id="KW-0175">Coiled coil</keyword>
<evidence type="ECO:0000256" key="2">
    <source>
        <dbReference type="SAM" id="MobiDB-lite"/>
    </source>
</evidence>
<feature type="compositionally biased region" description="Basic residues" evidence="2">
    <location>
        <begin position="361"/>
        <end position="374"/>
    </location>
</feature>